<dbReference type="Gene3D" id="3.40.50.300">
    <property type="entry name" value="P-loop containing nucleotide triphosphate hydrolases"/>
    <property type="match status" value="2"/>
</dbReference>
<evidence type="ECO:0000313" key="1">
    <source>
        <dbReference type="EMBL" id="MCK2214527.1"/>
    </source>
</evidence>
<comment type="caution">
    <text evidence="1">The sequence shown here is derived from an EMBL/GenBank/DDBJ whole genome shotgun (WGS) entry which is preliminary data.</text>
</comment>
<keyword evidence="2" id="KW-1185">Reference proteome</keyword>
<dbReference type="InterPro" id="IPR027417">
    <property type="entry name" value="P-loop_NTPase"/>
</dbReference>
<gene>
    <name evidence="1" type="ORF">MF672_012105</name>
</gene>
<protein>
    <submittedName>
        <fullName evidence="1">AAA family ATPase</fullName>
    </submittedName>
</protein>
<dbReference type="RefSeq" id="WP_242374229.1">
    <property type="nucleotide sequence ID" value="NZ_JAKRKC020000001.1"/>
</dbReference>
<organism evidence="1 2">
    <name type="scientific">Actinomadura luzonensis</name>
    <dbReference type="NCBI Taxonomy" id="2805427"/>
    <lineage>
        <taxon>Bacteria</taxon>
        <taxon>Bacillati</taxon>
        <taxon>Actinomycetota</taxon>
        <taxon>Actinomycetes</taxon>
        <taxon>Streptosporangiales</taxon>
        <taxon>Thermomonosporaceae</taxon>
        <taxon>Actinomadura</taxon>
    </lineage>
</organism>
<name>A0ABT0FQB4_9ACTN</name>
<reference evidence="1 2" key="1">
    <citation type="submission" date="2022-04" db="EMBL/GenBank/DDBJ databases">
        <title>Genome draft of Actinomadura sp. ATCC 31491.</title>
        <authorList>
            <person name="Shi X."/>
            <person name="Du Y."/>
        </authorList>
    </citation>
    <scope>NUCLEOTIDE SEQUENCE [LARGE SCALE GENOMIC DNA]</scope>
    <source>
        <strain evidence="1 2">ATCC 31491</strain>
    </source>
</reference>
<dbReference type="Proteomes" id="UP001317259">
    <property type="component" value="Unassembled WGS sequence"/>
</dbReference>
<sequence length="94" mass="10129">MRGAFLVTGIMASGKSTVAQRLAERLPRAAVVAERERARAKTGYGGGWTPAALDRVLRHETPRLGLWLDTSGQTPDETVAEIITKVDQAVIVKS</sequence>
<evidence type="ECO:0000313" key="2">
    <source>
        <dbReference type="Proteomes" id="UP001317259"/>
    </source>
</evidence>
<dbReference type="SUPFAM" id="SSF52540">
    <property type="entry name" value="P-loop containing nucleoside triphosphate hydrolases"/>
    <property type="match status" value="1"/>
</dbReference>
<dbReference type="EMBL" id="JAKRKC020000001">
    <property type="protein sequence ID" value="MCK2214527.1"/>
    <property type="molecule type" value="Genomic_DNA"/>
</dbReference>
<accession>A0ABT0FQB4</accession>
<proteinExistence type="predicted"/>